<protein>
    <submittedName>
        <fullName evidence="1">Uncharacterized protein</fullName>
    </submittedName>
</protein>
<dbReference type="OrthoDB" id="2325716at2759"/>
<gene>
    <name evidence="1" type="ORF">CAMP_LOCUS12205</name>
</gene>
<accession>A0A9P1IPH4</accession>
<evidence type="ECO:0000313" key="1">
    <source>
        <dbReference type="EMBL" id="CAI5449568.1"/>
    </source>
</evidence>
<dbReference type="EMBL" id="CANHGI010000004">
    <property type="protein sequence ID" value="CAI5449568.1"/>
    <property type="molecule type" value="Genomic_DNA"/>
</dbReference>
<dbReference type="Proteomes" id="UP001152747">
    <property type="component" value="Unassembled WGS sequence"/>
</dbReference>
<name>A0A9P1IPH4_9PELO</name>
<comment type="caution">
    <text evidence="1">The sequence shown here is derived from an EMBL/GenBank/DDBJ whole genome shotgun (WGS) entry which is preliminary data.</text>
</comment>
<sequence length="282" mass="32678">MNIRQELERKLGMEIDEPKIRHLILIDDIHNLSTDLSSYTHLTIIGTSRKKKISLSNPQFIEIPSQEPENIQELLSKFTSSESKATNILRFARERRRKSLGSIEEGSNEPNWNDLKIRIIGTMGKFGSSEQKCGQLIYYKTLSVVEADVCLMESDSRGHLLIAVLCFLTIQQNGLNEIDLRRLLADEHALLPMGIRRNYRNLPFDYCAECYGHTNPQILPIRWYYIINRIGHLLIAIDSDDNHFLIPAACQRIIRKKFLTKPVHLEHFQKLLTSFYSTKEKL</sequence>
<proteinExistence type="predicted"/>
<keyword evidence="2" id="KW-1185">Reference proteome</keyword>
<dbReference type="AlphaFoldDB" id="A0A9P1IPH4"/>
<reference evidence="1" key="1">
    <citation type="submission" date="2022-11" db="EMBL/GenBank/DDBJ databases">
        <authorList>
            <person name="Kikuchi T."/>
        </authorList>
    </citation>
    <scope>NUCLEOTIDE SEQUENCE</scope>
    <source>
        <strain evidence="1">PS1010</strain>
    </source>
</reference>
<evidence type="ECO:0000313" key="2">
    <source>
        <dbReference type="Proteomes" id="UP001152747"/>
    </source>
</evidence>
<organism evidence="1 2">
    <name type="scientific">Caenorhabditis angaria</name>
    <dbReference type="NCBI Taxonomy" id="860376"/>
    <lineage>
        <taxon>Eukaryota</taxon>
        <taxon>Metazoa</taxon>
        <taxon>Ecdysozoa</taxon>
        <taxon>Nematoda</taxon>
        <taxon>Chromadorea</taxon>
        <taxon>Rhabditida</taxon>
        <taxon>Rhabditina</taxon>
        <taxon>Rhabditomorpha</taxon>
        <taxon>Rhabditoidea</taxon>
        <taxon>Rhabditidae</taxon>
        <taxon>Peloderinae</taxon>
        <taxon>Caenorhabditis</taxon>
    </lineage>
</organism>